<evidence type="ECO:0000256" key="3">
    <source>
        <dbReference type="ARBA" id="ARBA00022679"/>
    </source>
</evidence>
<protein>
    <submittedName>
        <fullName evidence="5">Glycosyltransferase family 2 protein</fullName>
    </submittedName>
</protein>
<dbReference type="InterPro" id="IPR029044">
    <property type="entry name" value="Nucleotide-diphossugar_trans"/>
</dbReference>
<evidence type="ECO:0000256" key="1">
    <source>
        <dbReference type="ARBA" id="ARBA00006739"/>
    </source>
</evidence>
<gene>
    <name evidence="5" type="ORF">JI749_13875</name>
</gene>
<name>A0ABX7BTZ0_9HYPH</name>
<dbReference type="Proteomes" id="UP000595460">
    <property type="component" value="Chromosome"/>
</dbReference>
<dbReference type="PANTHER" id="PTHR43179:SF12">
    <property type="entry name" value="GALACTOFURANOSYLTRANSFERASE GLFT2"/>
    <property type="match status" value="1"/>
</dbReference>
<evidence type="ECO:0000313" key="6">
    <source>
        <dbReference type="Proteomes" id="UP000595460"/>
    </source>
</evidence>
<dbReference type="RefSeq" id="WP_201655040.1">
    <property type="nucleotide sequence ID" value="NZ_CP068047.1"/>
</dbReference>
<keyword evidence="3" id="KW-0808">Transferase</keyword>
<evidence type="ECO:0000256" key="2">
    <source>
        <dbReference type="ARBA" id="ARBA00022676"/>
    </source>
</evidence>
<evidence type="ECO:0000259" key="4">
    <source>
        <dbReference type="Pfam" id="PF00535"/>
    </source>
</evidence>
<evidence type="ECO:0000313" key="5">
    <source>
        <dbReference type="EMBL" id="QQR35434.1"/>
    </source>
</evidence>
<dbReference type="InterPro" id="IPR001173">
    <property type="entry name" value="Glyco_trans_2-like"/>
</dbReference>
<dbReference type="EMBL" id="CP068047">
    <property type="protein sequence ID" value="QQR35434.1"/>
    <property type="molecule type" value="Genomic_DNA"/>
</dbReference>
<dbReference type="PANTHER" id="PTHR43179">
    <property type="entry name" value="RHAMNOSYLTRANSFERASE WBBL"/>
    <property type="match status" value="1"/>
</dbReference>
<keyword evidence="6" id="KW-1185">Reference proteome</keyword>
<dbReference type="Pfam" id="PF00535">
    <property type="entry name" value="Glycos_transf_2"/>
    <property type="match status" value="1"/>
</dbReference>
<dbReference type="SUPFAM" id="SSF53448">
    <property type="entry name" value="Nucleotide-diphospho-sugar transferases"/>
    <property type="match status" value="1"/>
</dbReference>
<feature type="domain" description="Glycosyltransferase 2-like" evidence="4">
    <location>
        <begin position="92"/>
        <end position="167"/>
    </location>
</feature>
<accession>A0ABX7BTZ0</accession>
<comment type="similarity">
    <text evidence="1">Belongs to the glycosyltransferase 2 family.</text>
</comment>
<reference evidence="5 6" key="1">
    <citation type="submission" date="2021-01" db="EMBL/GenBank/DDBJ databases">
        <title>Genome seq and assembly of Devosia sp. G19.</title>
        <authorList>
            <person name="Chhetri G."/>
        </authorList>
    </citation>
    <scope>NUCLEOTIDE SEQUENCE [LARGE SCALE GENOMIC DNA]</scope>
    <source>
        <strain evidence="5 6">G19</strain>
    </source>
</reference>
<keyword evidence="2" id="KW-0328">Glycosyltransferase</keyword>
<proteinExistence type="inferred from homology"/>
<organism evidence="5 6">
    <name type="scientific">Devosia oryziradicis</name>
    <dbReference type="NCBI Taxonomy" id="2801335"/>
    <lineage>
        <taxon>Bacteria</taxon>
        <taxon>Pseudomonadati</taxon>
        <taxon>Pseudomonadota</taxon>
        <taxon>Alphaproteobacteria</taxon>
        <taxon>Hyphomicrobiales</taxon>
        <taxon>Devosiaceae</taxon>
        <taxon>Devosia</taxon>
    </lineage>
</organism>
<dbReference type="Gene3D" id="3.90.550.10">
    <property type="entry name" value="Spore Coat Polysaccharide Biosynthesis Protein SpsA, Chain A"/>
    <property type="match status" value="1"/>
</dbReference>
<sequence length="348" mass="38710">MIYVVLVNWNGRADTLECLEALARCSVANLRVLVVDNASADGSIPAFESWGRGEVSVARPAAVWDLLPPAERRPVSLAVIAREDVGQAVPDTFVSVIAAGANLGFAGANNLGIRQALADPACNYVWILNNDTVTSPDAPTLLAARMTAQPTLGILGATLLFYHDPQHVQTIGSWWGTKTVRGGPVFFRAHRDHLPGQAEVESRIDYVSGASMFTSRAFLETVGPMSEDYFLYYEELDWTRRMRGTFELGWCPEAIVYHKEGASIGTSSVKRPSDTSLYYYYANLFRFYRKFHPYFLPLAWARWIWDLRRYWLAGDREATKVMRHAAGDVLKGNRRTGKIDLAALGAAR</sequence>
<dbReference type="CDD" id="cd04186">
    <property type="entry name" value="GT_2_like_c"/>
    <property type="match status" value="1"/>
</dbReference>